<reference evidence="1 2" key="1">
    <citation type="journal article" date="2020" name="Int. J. Syst. Evol. Microbiol.">
        <title>Description of Erysipelothrix piscisicarius sp. nov., an emergent fish pathogen, and assessment of virulence using a tiger barb (Puntigrus tetrazona) infection model.</title>
        <authorList>
            <person name="Pomaranski E.K."/>
            <person name="Griffin M.J."/>
            <person name="Camus A.C."/>
            <person name="Armwood A.R."/>
            <person name="Shelley J."/>
            <person name="Waldbieser G.C."/>
            <person name="LaFrentz B.R."/>
            <person name="Garcia J.C."/>
            <person name="Yanong R."/>
            <person name="Soto E."/>
        </authorList>
    </citation>
    <scope>NUCLEOTIDE SEQUENCE [LARGE SCALE GENOMIC DNA]</scope>
    <source>
        <strain evidence="1 2">15TAL0474</strain>
    </source>
</reference>
<evidence type="ECO:0000313" key="2">
    <source>
        <dbReference type="Proteomes" id="UP000278804"/>
    </source>
</evidence>
<dbReference type="AlphaFoldDB" id="A0A3Q8S2X5"/>
<organism evidence="1 2">
    <name type="scientific">Erysipelothrix piscisicarius</name>
    <dbReference type="NCBI Taxonomy" id="2485784"/>
    <lineage>
        <taxon>Bacteria</taxon>
        <taxon>Bacillati</taxon>
        <taxon>Bacillota</taxon>
        <taxon>Erysipelotrichia</taxon>
        <taxon>Erysipelotrichales</taxon>
        <taxon>Erysipelotrichaceae</taxon>
        <taxon>Erysipelothrix</taxon>
    </lineage>
</organism>
<dbReference type="RefSeq" id="WP_125164567.1">
    <property type="nucleotide sequence ID" value="NZ_CP034234.1"/>
</dbReference>
<dbReference type="Gene3D" id="3.40.1350.140">
    <property type="entry name" value="MepB-like"/>
    <property type="match status" value="1"/>
</dbReference>
<name>A0A3Q8S2X5_9FIRM</name>
<evidence type="ECO:0000313" key="1">
    <source>
        <dbReference type="EMBL" id="AZK44394.1"/>
    </source>
</evidence>
<dbReference type="Pfam" id="PF08877">
    <property type="entry name" value="MepB-like"/>
    <property type="match status" value="1"/>
</dbReference>
<dbReference type="KEGG" id="eri:EEI45_06270"/>
<dbReference type="Proteomes" id="UP000278804">
    <property type="component" value="Chromosome"/>
</dbReference>
<dbReference type="InterPro" id="IPR038231">
    <property type="entry name" value="MepB-like_sf"/>
</dbReference>
<keyword evidence="2" id="KW-1185">Reference proteome</keyword>
<gene>
    <name evidence="1" type="ORF">EEI45_06270</name>
</gene>
<accession>A0A3Q8S2X5</accession>
<dbReference type="EMBL" id="CP034234">
    <property type="protein sequence ID" value="AZK44394.1"/>
    <property type="molecule type" value="Genomic_DNA"/>
</dbReference>
<proteinExistence type="predicted"/>
<protein>
    <submittedName>
        <fullName evidence="1">MepB family protein</fullName>
    </submittedName>
</protein>
<dbReference type="InterPro" id="IPR011235">
    <property type="entry name" value="MepB-like"/>
</dbReference>
<sequence>MSKGIEALLKAGIPVNIMSRDPYNEAYSGMNVMINHQFEIVFREGRSTPQKKGHFVTLWKKDIQDLQNIPYCLSDLKDGLLIYVSDESNPVFFAICGDDFDKLKILKSAHTPGKMGFRVYHPTIVLASSQAQKTQAIMKPYFISVSDPCFKNHILSYYGS</sequence>